<dbReference type="Pfam" id="PF01136">
    <property type="entry name" value="Peptidase_U32"/>
    <property type="match status" value="1"/>
</dbReference>
<dbReference type="InterPro" id="IPR051454">
    <property type="entry name" value="RNA/ubiquinone_mod_enzymes"/>
</dbReference>
<organism evidence="1 2">
    <name type="scientific">Desulfonema limicola</name>
    <dbReference type="NCBI Taxonomy" id="45656"/>
    <lineage>
        <taxon>Bacteria</taxon>
        <taxon>Pseudomonadati</taxon>
        <taxon>Thermodesulfobacteriota</taxon>
        <taxon>Desulfobacteria</taxon>
        <taxon>Desulfobacterales</taxon>
        <taxon>Desulfococcaceae</taxon>
        <taxon>Desulfonema</taxon>
    </lineage>
</organism>
<proteinExistence type="predicted"/>
<dbReference type="AlphaFoldDB" id="A0A975B5T1"/>
<dbReference type="PANTHER" id="PTHR30217">
    <property type="entry name" value="PEPTIDASE U32 FAMILY"/>
    <property type="match status" value="1"/>
</dbReference>
<protein>
    <submittedName>
        <fullName evidence="1">Peptidase U32 domain-containing protein</fullName>
    </submittedName>
</protein>
<dbReference type="EMBL" id="CP061799">
    <property type="protein sequence ID" value="QTA79336.1"/>
    <property type="molecule type" value="Genomic_DNA"/>
</dbReference>
<accession>A0A975B5T1</accession>
<dbReference type="PANTHER" id="PTHR30217:SF10">
    <property type="entry name" value="23S RRNA 5-HYDROXYCYTIDINE C2501 SYNTHASE"/>
    <property type="match status" value="1"/>
</dbReference>
<gene>
    <name evidence="1" type="ORF">dnl_15990</name>
</gene>
<dbReference type="InterPro" id="IPR001539">
    <property type="entry name" value="Peptidase_U32"/>
</dbReference>
<keyword evidence="2" id="KW-1185">Reference proteome</keyword>
<evidence type="ECO:0000313" key="2">
    <source>
        <dbReference type="Proteomes" id="UP000663720"/>
    </source>
</evidence>
<reference evidence="1" key="1">
    <citation type="journal article" date="2021" name="Microb. Physiol.">
        <title>Proteogenomic Insights into the Physiology of Marine, Sulfate-Reducing, Filamentous Desulfonema limicola and Desulfonema magnum.</title>
        <authorList>
            <person name="Schnaars V."/>
            <person name="Wohlbrand L."/>
            <person name="Scheve S."/>
            <person name="Hinrichs C."/>
            <person name="Reinhardt R."/>
            <person name="Rabus R."/>
        </authorList>
    </citation>
    <scope>NUCLEOTIDE SEQUENCE</scope>
    <source>
        <strain evidence="1">5ac10</strain>
    </source>
</reference>
<dbReference type="KEGG" id="dli:dnl_15990"/>
<name>A0A975B5T1_9BACT</name>
<evidence type="ECO:0000313" key="1">
    <source>
        <dbReference type="EMBL" id="QTA79336.1"/>
    </source>
</evidence>
<dbReference type="Proteomes" id="UP000663720">
    <property type="component" value="Chromosome"/>
</dbReference>
<dbReference type="RefSeq" id="WP_207691101.1">
    <property type="nucleotide sequence ID" value="NZ_CP061799.1"/>
</dbReference>
<sequence length="666" mass="75328">MNNEQNKTSKKHSPLILAPAGNRASFLAALAAGADAVYCGLKDFSARMEAKNFSLEELAVLTQMAHSRGVQVFITFNSLIKPDELSSAGKLMDQLNQCVKPDALIIQDLSMIQLARQTGFSGELHLSTLSNVSFSSALDMIKKNIPEVTRVVLPRELNIDEIKAVAAALPENLDLEVFIHGALCYGVSGRCYWSSFFGGKSGLRGRCVQPCRRIYSQNNTAKRYFSCQDLSLDVLVKVLMTIPEIKVWKIEGRKKSPHYVYYTVKAYKMMRDHGADPQMKKDALSLLDQSLGRTSTHYNFLPQRPQNPVNTENQTGSGLLVGTVKGSKDKPYLVPRQELLPGDVLRIGYEDQKWHSIDRVTRFVPEKGRLFLKFNAKRSGFKEIPVFLTDRREKALQEMITSLEADFDKIKLPEPVLSKFEPGLGFKNKQKNIPLFSLNISRDFIKKSSKKYHQGIWLCSNSIKNTPAAQVSNLWWILPPVIWPDDETLWNKLISDALKNGARNFILNQPWQITYFKQPESLNLWAGPFCNIANPAALSSFALWGYKGAVVSPELGKYDYLQLPAQSPLPLGIVISGLWPLCISRTLSDNIKTDQPFASPKKEESWVTKHESDFWVYPNWEFDIITYKDELQKAGFKMFVHFSEPVPQGINLKKRPGLWNWSLNLS</sequence>